<keyword evidence="5" id="KW-1185">Reference proteome</keyword>
<comment type="cofactor">
    <cofactor evidence="1">
        <name>Mg(2+)</name>
        <dbReference type="ChEBI" id="CHEBI:18420"/>
    </cofactor>
</comment>
<dbReference type="InterPro" id="IPR000873">
    <property type="entry name" value="AMP-dep_synth/lig_dom"/>
</dbReference>
<dbReference type="Proteomes" id="UP000236630">
    <property type="component" value="Unassembled WGS sequence"/>
</dbReference>
<dbReference type="GO" id="GO:0016020">
    <property type="term" value="C:membrane"/>
    <property type="evidence" value="ECO:0007669"/>
    <property type="project" value="TreeGrafter"/>
</dbReference>
<dbReference type="PANTHER" id="PTHR43272">
    <property type="entry name" value="LONG-CHAIN-FATTY-ACID--COA LIGASE"/>
    <property type="match status" value="1"/>
</dbReference>
<protein>
    <recommendedName>
        <fullName evidence="3">AMP-dependent synthetase/ligase domain-containing protein</fullName>
    </recommendedName>
</protein>
<sequence>MIGLTESCSGCFTSLADVFNMIGTVGVPMTTVEARLESVPEMGYDALSSVPRGEICLRGNTLFSGYYKRPDLTEEVIVDGWFHTGDIGEWQPNGAMKIIDRKKNIFKLSQGEYVAVESIENIYLQCPLTTLIWVYGNSFESFLVAVVVPDRKALEDWAVNHLHEAVDFKSLCENPKARKYVLDELNSTAQKHKLRGFEMLKAVHLEPTPFDIEKDLITPTFKLKRPQLLKYYKDKIDQLYSEAKGSKP</sequence>
<evidence type="ECO:0000313" key="5">
    <source>
        <dbReference type="Proteomes" id="UP000236630"/>
    </source>
</evidence>
<dbReference type="Pfam" id="PF00501">
    <property type="entry name" value="AMP-binding"/>
    <property type="match status" value="1"/>
</dbReference>
<feature type="domain" description="AMP-dependent synthetase/ligase" evidence="3">
    <location>
        <begin position="3"/>
        <end position="67"/>
    </location>
</feature>
<evidence type="ECO:0000256" key="1">
    <source>
        <dbReference type="ARBA" id="ARBA00001946"/>
    </source>
</evidence>
<dbReference type="EMBL" id="BDQV01000075">
    <property type="protein sequence ID" value="GAY51904.1"/>
    <property type="molecule type" value="Genomic_DNA"/>
</dbReference>
<accession>A0A2H5PHT7</accession>
<dbReference type="Gene3D" id="3.40.50.12780">
    <property type="entry name" value="N-terminal domain of ligase-like"/>
    <property type="match status" value="1"/>
</dbReference>
<gene>
    <name evidence="4" type="ORF">CUMW_137860</name>
</gene>
<dbReference type="GO" id="GO:0010143">
    <property type="term" value="P:cutin biosynthetic process"/>
    <property type="evidence" value="ECO:0007669"/>
    <property type="project" value="TreeGrafter"/>
</dbReference>
<evidence type="ECO:0000256" key="2">
    <source>
        <dbReference type="ARBA" id="ARBA00004872"/>
    </source>
</evidence>
<dbReference type="PANTHER" id="PTHR43272:SF4">
    <property type="entry name" value="LONG CHAIN ACYL-COA SYNTHETASE 2"/>
    <property type="match status" value="1"/>
</dbReference>
<reference evidence="4 5" key="1">
    <citation type="journal article" date="2017" name="Front. Genet.">
        <title>Draft sequencing of the heterozygous diploid genome of Satsuma (Citrus unshiu Marc.) using a hybrid assembly approach.</title>
        <authorList>
            <person name="Shimizu T."/>
            <person name="Tanizawa Y."/>
            <person name="Mochizuki T."/>
            <person name="Nagasaki H."/>
            <person name="Yoshioka T."/>
            <person name="Toyoda A."/>
            <person name="Fujiyama A."/>
            <person name="Kaminuma E."/>
            <person name="Nakamura Y."/>
        </authorList>
    </citation>
    <scope>NUCLEOTIDE SEQUENCE [LARGE SCALE GENOMIC DNA]</scope>
    <source>
        <strain evidence="5">cv. Miyagawa wase</strain>
    </source>
</reference>
<dbReference type="GO" id="GO:0010025">
    <property type="term" value="P:wax biosynthetic process"/>
    <property type="evidence" value="ECO:0007669"/>
    <property type="project" value="TreeGrafter"/>
</dbReference>
<dbReference type="SUPFAM" id="SSF56801">
    <property type="entry name" value="Acetyl-CoA synthetase-like"/>
    <property type="match status" value="1"/>
</dbReference>
<dbReference type="InterPro" id="IPR042099">
    <property type="entry name" value="ANL_N_sf"/>
</dbReference>
<dbReference type="GO" id="GO:0005783">
    <property type="term" value="C:endoplasmic reticulum"/>
    <property type="evidence" value="ECO:0007669"/>
    <property type="project" value="TreeGrafter"/>
</dbReference>
<organism evidence="4 5">
    <name type="scientific">Citrus unshiu</name>
    <name type="common">Satsuma mandarin</name>
    <name type="synonym">Citrus nobilis var. unshiu</name>
    <dbReference type="NCBI Taxonomy" id="55188"/>
    <lineage>
        <taxon>Eukaryota</taxon>
        <taxon>Viridiplantae</taxon>
        <taxon>Streptophyta</taxon>
        <taxon>Embryophyta</taxon>
        <taxon>Tracheophyta</taxon>
        <taxon>Spermatophyta</taxon>
        <taxon>Magnoliopsida</taxon>
        <taxon>eudicotyledons</taxon>
        <taxon>Gunneridae</taxon>
        <taxon>Pentapetalae</taxon>
        <taxon>rosids</taxon>
        <taxon>malvids</taxon>
        <taxon>Sapindales</taxon>
        <taxon>Rutaceae</taxon>
        <taxon>Aurantioideae</taxon>
        <taxon>Citrus</taxon>
    </lineage>
</organism>
<comment type="caution">
    <text evidence="4">The sequence shown here is derived from an EMBL/GenBank/DDBJ whole genome shotgun (WGS) entry which is preliminary data.</text>
</comment>
<evidence type="ECO:0000313" key="4">
    <source>
        <dbReference type="EMBL" id="GAY51904.1"/>
    </source>
</evidence>
<name>A0A2H5PHT7_CITUN</name>
<dbReference type="AlphaFoldDB" id="A0A2H5PHT7"/>
<comment type="pathway">
    <text evidence="2">Lipid metabolism; fatty acid metabolism.</text>
</comment>
<dbReference type="GO" id="GO:0004467">
    <property type="term" value="F:long-chain fatty acid-CoA ligase activity"/>
    <property type="evidence" value="ECO:0007669"/>
    <property type="project" value="TreeGrafter"/>
</dbReference>
<evidence type="ECO:0000259" key="3">
    <source>
        <dbReference type="Pfam" id="PF00501"/>
    </source>
</evidence>
<proteinExistence type="predicted"/>